<name>A0AAV7S3A8_PLEWA</name>
<evidence type="ECO:0000313" key="13">
    <source>
        <dbReference type="EMBL" id="KAJ1158426.1"/>
    </source>
</evidence>
<dbReference type="GO" id="GO:0009887">
    <property type="term" value="P:animal organ morphogenesis"/>
    <property type="evidence" value="ECO:0007669"/>
    <property type="project" value="TreeGrafter"/>
</dbReference>
<evidence type="ECO:0000256" key="1">
    <source>
        <dbReference type="ARBA" id="ARBA00004123"/>
    </source>
</evidence>
<keyword evidence="4" id="KW-0479">Metal-binding</keyword>
<organism evidence="13 14">
    <name type="scientific">Pleurodeles waltl</name>
    <name type="common">Iberian ribbed newt</name>
    <dbReference type="NCBI Taxonomy" id="8319"/>
    <lineage>
        <taxon>Eukaryota</taxon>
        <taxon>Metazoa</taxon>
        <taxon>Chordata</taxon>
        <taxon>Craniata</taxon>
        <taxon>Vertebrata</taxon>
        <taxon>Euteleostomi</taxon>
        <taxon>Amphibia</taxon>
        <taxon>Batrachia</taxon>
        <taxon>Caudata</taxon>
        <taxon>Salamandroidea</taxon>
        <taxon>Salamandridae</taxon>
        <taxon>Pleurodelinae</taxon>
        <taxon>Pleurodeles</taxon>
    </lineage>
</organism>
<evidence type="ECO:0008006" key="15">
    <source>
        <dbReference type="Google" id="ProtNLM"/>
    </source>
</evidence>
<evidence type="ECO:0000259" key="12">
    <source>
        <dbReference type="PROSITE" id="PS51916"/>
    </source>
</evidence>
<dbReference type="GO" id="GO:0008270">
    <property type="term" value="F:zinc ion binding"/>
    <property type="evidence" value="ECO:0007669"/>
    <property type="project" value="UniProtKB-KW"/>
</dbReference>
<evidence type="ECO:0000256" key="4">
    <source>
        <dbReference type="ARBA" id="ARBA00022723"/>
    </source>
</evidence>
<keyword evidence="3" id="KW-0678">Repressor</keyword>
<feature type="compositionally biased region" description="Polar residues" evidence="10">
    <location>
        <begin position="701"/>
        <end position="714"/>
    </location>
</feature>
<dbReference type="GO" id="GO:0003677">
    <property type="term" value="F:DNA binding"/>
    <property type="evidence" value="ECO:0007669"/>
    <property type="project" value="InterPro"/>
</dbReference>
<feature type="region of interest" description="Disordered" evidence="10">
    <location>
        <begin position="486"/>
        <end position="616"/>
    </location>
</feature>
<feature type="compositionally biased region" description="Basic and acidic residues" evidence="10">
    <location>
        <begin position="364"/>
        <end position="374"/>
    </location>
</feature>
<reference evidence="13" key="1">
    <citation type="journal article" date="2022" name="bioRxiv">
        <title>Sequencing and chromosome-scale assembly of the giantPleurodeles waltlgenome.</title>
        <authorList>
            <person name="Brown T."/>
            <person name="Elewa A."/>
            <person name="Iarovenko S."/>
            <person name="Subramanian E."/>
            <person name="Araus A.J."/>
            <person name="Petzold A."/>
            <person name="Susuki M."/>
            <person name="Suzuki K.-i.T."/>
            <person name="Hayashi T."/>
            <person name="Toyoda A."/>
            <person name="Oliveira C."/>
            <person name="Osipova E."/>
            <person name="Leigh N.D."/>
            <person name="Simon A."/>
            <person name="Yun M.H."/>
        </authorList>
    </citation>
    <scope>NUCLEOTIDE SEQUENCE</scope>
    <source>
        <strain evidence="13">20211129_DDA</strain>
        <tissue evidence="13">Liver</tissue>
    </source>
</reference>
<dbReference type="GO" id="GO:0045944">
    <property type="term" value="P:positive regulation of transcription by RNA polymerase II"/>
    <property type="evidence" value="ECO:0007669"/>
    <property type="project" value="TreeGrafter"/>
</dbReference>
<feature type="compositionally biased region" description="Acidic residues" evidence="10">
    <location>
        <begin position="1130"/>
        <end position="1153"/>
    </location>
</feature>
<dbReference type="InterPro" id="IPR026905">
    <property type="entry name" value="ASX-like_PHD"/>
</dbReference>
<dbReference type="InterPro" id="IPR044867">
    <property type="entry name" value="DEUBAD_dom"/>
</dbReference>
<feature type="compositionally biased region" description="Gly residues" evidence="10">
    <location>
        <begin position="655"/>
        <end position="664"/>
    </location>
</feature>
<dbReference type="GO" id="GO:0042975">
    <property type="term" value="F:peroxisome proliferator activated receptor binding"/>
    <property type="evidence" value="ECO:0007669"/>
    <property type="project" value="TreeGrafter"/>
</dbReference>
<keyword evidence="9" id="KW-0539">Nucleus</keyword>
<dbReference type="Pfam" id="PF05066">
    <property type="entry name" value="HARE-HTH"/>
    <property type="match status" value="1"/>
</dbReference>
<dbReference type="Pfam" id="PF13922">
    <property type="entry name" value="PHD_3"/>
    <property type="match status" value="1"/>
</dbReference>
<evidence type="ECO:0000256" key="8">
    <source>
        <dbReference type="ARBA" id="ARBA00023163"/>
    </source>
</evidence>
<feature type="compositionally biased region" description="Polar residues" evidence="10">
    <location>
        <begin position="1111"/>
        <end position="1123"/>
    </location>
</feature>
<feature type="compositionally biased region" description="Polar residues" evidence="10">
    <location>
        <begin position="666"/>
        <end position="680"/>
    </location>
</feature>
<evidence type="ECO:0000256" key="9">
    <source>
        <dbReference type="ARBA" id="ARBA00023242"/>
    </source>
</evidence>
<evidence type="ECO:0000256" key="10">
    <source>
        <dbReference type="SAM" id="MobiDB-lite"/>
    </source>
</evidence>
<feature type="compositionally biased region" description="Polar residues" evidence="10">
    <location>
        <begin position="959"/>
        <end position="974"/>
    </location>
</feature>
<dbReference type="GO" id="GO:0003682">
    <property type="term" value="F:chromatin binding"/>
    <property type="evidence" value="ECO:0007669"/>
    <property type="project" value="TreeGrafter"/>
</dbReference>
<dbReference type="InterPro" id="IPR024811">
    <property type="entry name" value="ASX/ASX-like"/>
</dbReference>
<dbReference type="EMBL" id="JANPWB010000009">
    <property type="protein sequence ID" value="KAJ1158426.1"/>
    <property type="molecule type" value="Genomic_DNA"/>
</dbReference>
<keyword evidence="8" id="KW-0804">Transcription</keyword>
<evidence type="ECO:0000313" key="14">
    <source>
        <dbReference type="Proteomes" id="UP001066276"/>
    </source>
</evidence>
<feature type="region of interest" description="Disordered" evidence="10">
    <location>
        <begin position="651"/>
        <end position="721"/>
    </location>
</feature>
<sequence>MRDKGSRRKKGRTWAQAAKTVLEKHPNTPMSHKEILQVIQREGLKEISGTSPLACLNAMLHTNSRGDEGIFYKVPGRMGVYTLKKDVGEWVKELSEDSEESSDGQSDSQSSENSSGGSRSSASDSNKEEKNTWKRKVPCRLPQPSSPQSACLPPSIPAGKVISPSQKHSKKAIKQALKQQQQQKKQQQQQERKAGMPVSSNQHILLKTVKAASDPAPTKTGQLKRTKCSWIDVETPESILVNTNLRALINKHTFSVLPGDCQQELLLLLPEVDRQASADGLMKLSSSALTNEFFTSAAQSWKERLAEGEFTPEMQLRIRQEIEKEKKVEPWKEQFYESYYGQNSGLTLEESNEITTEVSICDEETPKPIAESKESPAISADADIKSEVKAEPEDHEQVDAARTTVEEEHPEDVGVKGERDGDTLAALENTKFSDPPAENSSKITDESNKKKTLASPIEEQVSPKQAEITTLAEEEQLSTTAAVELCKPKSLQLVEPPKDVTFDRELKQETIEEETPSQTQVDSSVERNKRKCDDLMSGPLSPEKRTRVANPQQDQQSFRSPPKSFPDVADQQSQERKVPPLKIIFSRFTPKPFPACQVSPRASFPTPVTSPGRTGARTLADIKAKARLAREQWAAAAAAAAAAASIGDAVPGPGPGGGGPGGGENRSASTAYETGSQTGAVETGRTGSRGGEGRPLLSHPDVQSSAESPATGTASAKPVARAQLQQTLSAQSRAAACAPCLPTPAVTPGPSSAIETINAGTSQCANLSHVIVTTTSHIKTPTDAIKAANSVWQGKTLSLSSGSTSPQDLTSALPPPLGGYPALGQGLSKDVAANNNVANAYHFATAVVSPNNRRNPSSPSDVTAISLPPLVPTVSQASVIVSSSVSTPLCSTLPMASCLNSQGPPSSTKTGASIPANNPLVTQLLQGKAVPLEHILPKPLNKEEIQTVPLSLVERVKTPNASVAPGTTGNSSESGHGHERPPSLVMQQLERIISQGRYVHQGQRSLHLISGSDRRDNSINQPQNQETFGKATQEHMQQMRSASVLQPVPVSAGQAGYPPERVSASHRFMLGFTGRRACKPAMSGHYLLNIATYGRVTESFRRAHTLDSESQRFLTSNEQTPKTSAREYESEGGDDSDNSVTATDDEDIEDDAENKEVPQAAQVGDHPDVYPAPHKASNLVSSKTVKADTQSFEQGVNQKERFHLLPGHQLYDEAALARGFIQAAQARMVNVLGGKIMHSPPELHRLSGPSFDYPLQPPQHVSHLQTQRVYRNPAVLGGSGYGGIINVSTSSNVNSSPAMQPSCNQDSVSTGNVMSFSVTVTTIPAGHSLNPGNRGQPISVQAFTGDSRMEKSPSKCYCRLKAMIVCKGCGAFCHDDCIGPSKLCVSCLVVR</sequence>
<feature type="compositionally biased region" description="Low complexity" evidence="10">
    <location>
        <begin position="174"/>
        <end position="189"/>
    </location>
</feature>
<evidence type="ECO:0000259" key="11">
    <source>
        <dbReference type="PROSITE" id="PS51913"/>
    </source>
</evidence>
<feature type="compositionally biased region" description="Low complexity" evidence="10">
    <location>
        <begin position="103"/>
        <end position="124"/>
    </location>
</feature>
<evidence type="ECO:0000256" key="6">
    <source>
        <dbReference type="ARBA" id="ARBA00022833"/>
    </source>
</evidence>
<feature type="region of interest" description="Disordered" evidence="10">
    <location>
        <begin position="362"/>
        <end position="466"/>
    </location>
</feature>
<gene>
    <name evidence="13" type="ORF">NDU88_011114</name>
</gene>
<keyword evidence="7" id="KW-0805">Transcription regulation</keyword>
<feature type="region of interest" description="Disordered" evidence="10">
    <location>
        <begin position="1107"/>
        <end position="1178"/>
    </location>
</feature>
<comment type="subcellular location">
    <subcellularLocation>
        <location evidence="1">Nucleus</location>
    </subcellularLocation>
</comment>
<keyword evidence="14" id="KW-1185">Reference proteome</keyword>
<dbReference type="PANTHER" id="PTHR13578:SF11">
    <property type="entry name" value="POLYCOMB GROUP PROTEIN ASXL2-RELATED"/>
    <property type="match status" value="1"/>
</dbReference>
<proteinExistence type="inferred from homology"/>
<feature type="compositionally biased region" description="Polar residues" evidence="10">
    <location>
        <begin position="549"/>
        <end position="559"/>
    </location>
</feature>
<comment type="similarity">
    <text evidence="2">Belongs to the Asx family.</text>
</comment>
<dbReference type="PROSITE" id="PS51916">
    <property type="entry name" value="DEUBAD"/>
    <property type="match status" value="1"/>
</dbReference>
<keyword evidence="6" id="KW-0862">Zinc</keyword>
<dbReference type="InterPro" id="IPR028020">
    <property type="entry name" value="ASX_DEUBAD_dom"/>
</dbReference>
<evidence type="ECO:0000256" key="7">
    <source>
        <dbReference type="ARBA" id="ARBA00023015"/>
    </source>
</evidence>
<dbReference type="PANTHER" id="PTHR13578">
    <property type="entry name" value="ADDITIONAL SEX COMBS LIKE PROTEIN ASXL"/>
    <property type="match status" value="1"/>
</dbReference>
<feature type="domain" description="DEUBAD" evidence="12">
    <location>
        <begin position="236"/>
        <end position="345"/>
    </location>
</feature>
<dbReference type="InterPro" id="IPR007759">
    <property type="entry name" value="Asxl_HARE-HTH"/>
</dbReference>
<evidence type="ECO:0000256" key="2">
    <source>
        <dbReference type="ARBA" id="ARBA00006391"/>
    </source>
</evidence>
<comment type="caution">
    <text evidence="13">The sequence shown here is derived from an EMBL/GenBank/DDBJ whole genome shotgun (WGS) entry which is preliminary data.</text>
</comment>
<feature type="region of interest" description="Disordered" evidence="10">
    <location>
        <begin position="94"/>
        <end position="201"/>
    </location>
</feature>
<dbReference type="PROSITE" id="PS51913">
    <property type="entry name" value="HTH_HARE"/>
    <property type="match status" value="1"/>
</dbReference>
<evidence type="ECO:0000256" key="3">
    <source>
        <dbReference type="ARBA" id="ARBA00022491"/>
    </source>
</evidence>
<keyword evidence="5" id="KW-0863">Zinc-finger</keyword>
<protein>
    <recommendedName>
        <fullName evidence="15">Polycomb group protein ASXL2</fullName>
    </recommendedName>
</protein>
<feature type="compositionally biased region" description="Basic and acidic residues" evidence="10">
    <location>
        <begin position="496"/>
        <end position="510"/>
    </location>
</feature>
<accession>A0AAV7S3A8</accession>
<dbReference type="GO" id="GO:0035517">
    <property type="term" value="C:PR-DUB complex"/>
    <property type="evidence" value="ECO:0007669"/>
    <property type="project" value="TreeGrafter"/>
</dbReference>
<feature type="region of interest" description="Disordered" evidence="10">
    <location>
        <begin position="957"/>
        <end position="981"/>
    </location>
</feature>
<feature type="domain" description="HTH HARE-type" evidence="11">
    <location>
        <begin position="12"/>
        <end position="86"/>
    </location>
</feature>
<dbReference type="Proteomes" id="UP001066276">
    <property type="component" value="Chromosome 5"/>
</dbReference>
<feature type="compositionally biased region" description="Basic and acidic residues" evidence="10">
    <location>
        <begin position="382"/>
        <end position="422"/>
    </location>
</feature>
<evidence type="ECO:0000256" key="5">
    <source>
        <dbReference type="ARBA" id="ARBA00022771"/>
    </source>
</evidence>
<dbReference type="Pfam" id="PF13919">
    <property type="entry name" value="ASXH"/>
    <property type="match status" value="1"/>
</dbReference>
<feature type="compositionally biased region" description="Basic and acidic residues" evidence="10">
    <location>
        <begin position="524"/>
        <end position="534"/>
    </location>
</feature>